<feature type="compositionally biased region" description="Basic and acidic residues" evidence="1">
    <location>
        <begin position="508"/>
        <end position="521"/>
    </location>
</feature>
<sequence>MDTLFDQLKTETPANLTIAESTNTCESIKSSKRSPSPESHKDSEIPNKMQKLSITNKSSDNLGTRRESMPPPATPFVMKSANKSRSLSPPKGQLVRPFKVLIERKKMEDLDGKSQKLGKTSKSSTPVKNGENSPKKLTPTKAQQKLFDPDVLVKAKQLTQFSVKRCKVRLLRQDLAKLKREFHAKRKNLKSHKINKRESHAKKKNEKSHKKSSPKNSDKNVTHDREEKESKNAAGFFIKINELTRSPRSKTKVEKPVKDKRSLQKSSAGTIAKKVNAAAAISSTKPTKFTRTQLIKMYGKRVFCSRVNIEKCSHPMMLIFESNARARRLQAKRSKSKNLSVSFRDQVEIFGDSSDSEEADTSPMYEPDVASTSEAAQKSANLIPISLTATPARLKKVENGKVVDDIELDPSLFVVPIVASTPFATPGKKKREKKSFSPLKGDGAPSPRKEQLKLANEKMPPSSLRRLTAVEVDEDDDEDDECEYIVPIEIPERRISRTSSVCAMDDVGSDKPKEASNRESEPIPLDSMCNKNTVQDSSGESFASAVEQPLPSNNEQNLSNTEAEAVKNTENEATTSNLMSEMESVENDKHVVVETKAKTVGTDLLELPQLTRIETVSPSQSLDDIVNTFAGNANAVDSKATSETIKDSCELVSNINNSSDAKTNDKKTTEDLSIIDTDLRDTLDDDISLRLFVEDDTTANSNFLADSAINASEIVDGIVKERIDEISNDKHLGSPSEASNLLSSKVTVE</sequence>
<feature type="compositionally biased region" description="Basic and acidic residues" evidence="1">
    <location>
        <begin position="447"/>
        <end position="456"/>
    </location>
</feature>
<reference evidence="2" key="1">
    <citation type="submission" date="2014-11" db="EMBL/GenBank/DDBJ databases">
        <authorList>
            <person name="Geib S."/>
        </authorList>
    </citation>
    <scope>NUCLEOTIDE SEQUENCE</scope>
</reference>
<feature type="compositionally biased region" description="Polar residues" evidence="1">
    <location>
        <begin position="736"/>
        <end position="749"/>
    </location>
</feature>
<feature type="compositionally biased region" description="Basic and acidic residues" evidence="1">
    <location>
        <begin position="101"/>
        <end position="114"/>
    </location>
</feature>
<dbReference type="AlphaFoldDB" id="A0A0A1XMQ8"/>
<feature type="region of interest" description="Disordered" evidence="1">
    <location>
        <begin position="727"/>
        <end position="749"/>
    </location>
</feature>
<accession>A0A0A1XMQ8</accession>
<feature type="compositionally biased region" description="Polar residues" evidence="1">
    <location>
        <begin position="550"/>
        <end position="562"/>
    </location>
</feature>
<proteinExistence type="predicted"/>
<feature type="region of interest" description="Disordered" evidence="1">
    <location>
        <begin position="177"/>
        <end position="229"/>
    </location>
</feature>
<evidence type="ECO:0000256" key="1">
    <source>
        <dbReference type="SAM" id="MobiDB-lite"/>
    </source>
</evidence>
<feature type="compositionally biased region" description="Polar residues" evidence="1">
    <location>
        <begin position="15"/>
        <end position="37"/>
    </location>
</feature>
<feature type="compositionally biased region" description="Basic and acidic residues" evidence="1">
    <location>
        <begin position="216"/>
        <end position="229"/>
    </location>
</feature>
<feature type="region of interest" description="Disordered" evidence="1">
    <location>
        <begin position="352"/>
        <end position="373"/>
    </location>
</feature>
<dbReference type="EMBL" id="GBXI01002469">
    <property type="protein sequence ID" value="JAD11823.1"/>
    <property type="molecule type" value="Transcribed_RNA"/>
</dbReference>
<feature type="region of interest" description="Disordered" evidence="1">
    <location>
        <begin position="504"/>
        <end position="571"/>
    </location>
</feature>
<feature type="compositionally biased region" description="Polar residues" evidence="1">
    <location>
        <begin position="529"/>
        <end position="541"/>
    </location>
</feature>
<feature type="compositionally biased region" description="Basic residues" evidence="1">
    <location>
        <begin position="182"/>
        <end position="213"/>
    </location>
</feature>
<feature type="compositionally biased region" description="Polar residues" evidence="1">
    <location>
        <begin position="117"/>
        <end position="132"/>
    </location>
</feature>
<evidence type="ECO:0000313" key="2">
    <source>
        <dbReference type="EMBL" id="JAD11823.1"/>
    </source>
</evidence>
<organism evidence="2">
    <name type="scientific">Zeugodacus cucurbitae</name>
    <name type="common">Melon fruit fly</name>
    <name type="synonym">Bactrocera cucurbitae</name>
    <dbReference type="NCBI Taxonomy" id="28588"/>
    <lineage>
        <taxon>Eukaryota</taxon>
        <taxon>Metazoa</taxon>
        <taxon>Ecdysozoa</taxon>
        <taxon>Arthropoda</taxon>
        <taxon>Hexapoda</taxon>
        <taxon>Insecta</taxon>
        <taxon>Pterygota</taxon>
        <taxon>Neoptera</taxon>
        <taxon>Endopterygota</taxon>
        <taxon>Diptera</taxon>
        <taxon>Brachycera</taxon>
        <taxon>Muscomorpha</taxon>
        <taxon>Tephritoidea</taxon>
        <taxon>Tephritidae</taxon>
        <taxon>Zeugodacus</taxon>
        <taxon>Zeugodacus</taxon>
    </lineage>
</organism>
<protein>
    <submittedName>
        <fullName evidence="2">Uncharacterized protein</fullName>
    </submittedName>
</protein>
<feature type="region of interest" description="Disordered" evidence="1">
    <location>
        <begin position="247"/>
        <end position="268"/>
    </location>
</feature>
<dbReference type="OrthoDB" id="8061725at2759"/>
<feature type="region of interest" description="Disordered" evidence="1">
    <location>
        <begin position="424"/>
        <end position="466"/>
    </location>
</feature>
<name>A0A0A1XMQ8_ZEUCU</name>
<gene>
    <name evidence="2" type="ORF">g.12295</name>
</gene>
<feature type="compositionally biased region" description="Basic and acidic residues" evidence="1">
    <location>
        <begin position="251"/>
        <end position="262"/>
    </location>
</feature>
<feature type="compositionally biased region" description="Polar residues" evidence="1">
    <location>
        <begin position="50"/>
        <end position="62"/>
    </location>
</feature>
<feature type="region of interest" description="Disordered" evidence="1">
    <location>
        <begin position="15"/>
        <end position="148"/>
    </location>
</feature>
<reference evidence="2" key="2">
    <citation type="journal article" date="2015" name="Gigascience">
        <title>Reconstructing a comprehensive transcriptome assembly of a white-pupal translocated strain of the pest fruit fly Bactrocera cucurbitae.</title>
        <authorList>
            <person name="Sim S.B."/>
            <person name="Calla B."/>
            <person name="Hall B."/>
            <person name="DeRego T."/>
            <person name="Geib S.M."/>
        </authorList>
    </citation>
    <scope>NUCLEOTIDE SEQUENCE</scope>
</reference>